<dbReference type="AlphaFoldDB" id="A0A5B7DGA5"/>
<sequence length="60" mass="6972">MEIEHRRYSEFNTCSSWVTCADSSLRCVAGRGRRAAAATSDINQVRKRLLVIYRRIIPMR</sequence>
<organism evidence="1 2">
    <name type="scientific">Portunus trituberculatus</name>
    <name type="common">Swimming crab</name>
    <name type="synonym">Neptunus trituberculatus</name>
    <dbReference type="NCBI Taxonomy" id="210409"/>
    <lineage>
        <taxon>Eukaryota</taxon>
        <taxon>Metazoa</taxon>
        <taxon>Ecdysozoa</taxon>
        <taxon>Arthropoda</taxon>
        <taxon>Crustacea</taxon>
        <taxon>Multicrustacea</taxon>
        <taxon>Malacostraca</taxon>
        <taxon>Eumalacostraca</taxon>
        <taxon>Eucarida</taxon>
        <taxon>Decapoda</taxon>
        <taxon>Pleocyemata</taxon>
        <taxon>Brachyura</taxon>
        <taxon>Eubrachyura</taxon>
        <taxon>Portunoidea</taxon>
        <taxon>Portunidae</taxon>
        <taxon>Portuninae</taxon>
        <taxon>Portunus</taxon>
    </lineage>
</organism>
<evidence type="ECO:0000313" key="2">
    <source>
        <dbReference type="Proteomes" id="UP000324222"/>
    </source>
</evidence>
<accession>A0A5B7DGA5</accession>
<protein>
    <submittedName>
        <fullName evidence="1">Uncharacterized protein</fullName>
    </submittedName>
</protein>
<name>A0A5B7DGA5_PORTR</name>
<evidence type="ECO:0000313" key="1">
    <source>
        <dbReference type="EMBL" id="MPC20360.1"/>
    </source>
</evidence>
<proteinExistence type="predicted"/>
<keyword evidence="2" id="KW-1185">Reference proteome</keyword>
<dbReference type="EMBL" id="VSRR010000864">
    <property type="protein sequence ID" value="MPC20360.1"/>
    <property type="molecule type" value="Genomic_DNA"/>
</dbReference>
<dbReference type="Proteomes" id="UP000324222">
    <property type="component" value="Unassembled WGS sequence"/>
</dbReference>
<reference evidence="1 2" key="1">
    <citation type="submission" date="2019-05" db="EMBL/GenBank/DDBJ databases">
        <title>Another draft genome of Portunus trituberculatus and its Hox gene families provides insights of decapod evolution.</title>
        <authorList>
            <person name="Jeong J.-H."/>
            <person name="Song I."/>
            <person name="Kim S."/>
            <person name="Choi T."/>
            <person name="Kim D."/>
            <person name="Ryu S."/>
            <person name="Kim W."/>
        </authorList>
    </citation>
    <scope>NUCLEOTIDE SEQUENCE [LARGE SCALE GENOMIC DNA]</scope>
    <source>
        <tissue evidence="1">Muscle</tissue>
    </source>
</reference>
<gene>
    <name evidence="1" type="ORF">E2C01_013302</name>
</gene>
<comment type="caution">
    <text evidence="1">The sequence shown here is derived from an EMBL/GenBank/DDBJ whole genome shotgun (WGS) entry which is preliminary data.</text>
</comment>